<keyword evidence="11" id="KW-1185">Reference proteome</keyword>
<dbReference type="NCBIfam" id="TIGR00231">
    <property type="entry name" value="small_GTP"/>
    <property type="match status" value="1"/>
</dbReference>
<dbReference type="GO" id="GO:0005759">
    <property type="term" value="C:mitochondrial matrix"/>
    <property type="evidence" value="ECO:0007669"/>
    <property type="project" value="UniProtKB-UniRule"/>
</dbReference>
<dbReference type="Gene3D" id="2.40.30.10">
    <property type="entry name" value="Translation factors"/>
    <property type="match status" value="1"/>
</dbReference>
<comment type="catalytic activity">
    <reaction evidence="8">
        <text>GTP + H2O = GDP + phosphate + H(+)</text>
        <dbReference type="Rhea" id="RHEA:19669"/>
        <dbReference type="ChEBI" id="CHEBI:15377"/>
        <dbReference type="ChEBI" id="CHEBI:15378"/>
        <dbReference type="ChEBI" id="CHEBI:37565"/>
        <dbReference type="ChEBI" id="CHEBI:43474"/>
        <dbReference type="ChEBI" id="CHEBI:58189"/>
        <dbReference type="EC" id="3.6.5.n1"/>
    </reaction>
</comment>
<dbReference type="FunFam" id="3.30.70.240:FF:000007">
    <property type="entry name" value="Translation factor GUF1, mitochondrial"/>
    <property type="match status" value="1"/>
</dbReference>
<evidence type="ECO:0000313" key="12">
    <source>
        <dbReference type="WBParaSite" id="TCNE_0000730401-mRNA-1"/>
    </source>
</evidence>
<evidence type="ECO:0000256" key="8">
    <source>
        <dbReference type="HAMAP-Rule" id="MF_03137"/>
    </source>
</evidence>
<gene>
    <name evidence="10" type="ORF">TCNE_LOCUS7304</name>
</gene>
<dbReference type="GO" id="GO:0003924">
    <property type="term" value="F:GTPase activity"/>
    <property type="evidence" value="ECO:0007669"/>
    <property type="project" value="UniProtKB-UniRule"/>
</dbReference>
<evidence type="ECO:0000256" key="6">
    <source>
        <dbReference type="ARBA" id="ARBA00023134"/>
    </source>
</evidence>
<dbReference type="Proteomes" id="UP000050794">
    <property type="component" value="Unassembled WGS sequence"/>
</dbReference>
<dbReference type="PANTHER" id="PTHR43512:SF7">
    <property type="entry name" value="TRANSLATION FACTOR GUF1, MITOCHONDRIAL"/>
    <property type="match status" value="1"/>
</dbReference>
<comment type="similarity">
    <text evidence="1">Belongs to the TRAFAC class translation factor GTPase superfamily. Classic translation factor GTPase family. LepA subfamily.</text>
</comment>
<organism evidence="11 12">
    <name type="scientific">Toxocara canis</name>
    <name type="common">Canine roundworm</name>
    <dbReference type="NCBI Taxonomy" id="6265"/>
    <lineage>
        <taxon>Eukaryota</taxon>
        <taxon>Metazoa</taxon>
        <taxon>Ecdysozoa</taxon>
        <taxon>Nematoda</taxon>
        <taxon>Chromadorea</taxon>
        <taxon>Rhabditida</taxon>
        <taxon>Spirurina</taxon>
        <taxon>Ascaridomorpha</taxon>
        <taxon>Ascaridoidea</taxon>
        <taxon>Toxocaridae</taxon>
        <taxon>Toxocara</taxon>
    </lineage>
</organism>
<dbReference type="AlphaFoldDB" id="A0A183UFN4"/>
<dbReference type="SUPFAM" id="SSF54980">
    <property type="entry name" value="EF-G C-terminal domain-like"/>
    <property type="match status" value="2"/>
</dbReference>
<dbReference type="CDD" id="cd03699">
    <property type="entry name" value="EF4_II"/>
    <property type="match status" value="1"/>
</dbReference>
<keyword evidence="8" id="KW-0648">Protein biosynthesis</keyword>
<sequence>MAGTRPMRWCCWRRLLPSYGVPRRCASKLSRSNDPNRLVDVSHFTPDKIRNFGIVAHVDHGKSTLADRLLELTGVVDSAHEDQLLDRLQVERERGITVKAQTCSMVYKDFLLNLIDTPGHADFNFEVSRSLAASSGILLLVAANQGVQAQTIANFWLAFERGLAIIPLINKTDLKGVNIAQVEAQMQNLFEFEANDIIHISAKSGDNVPLVLDSIIQRIAAPNADRDSPFRCMIYDSWFDKFRGAVACVLVKEGSVARGDIIRSFHAEKHYEVVEVGVMHPGMTPVQRLYAGQVGYIIANMKTVKEAAAGETLFIGESRECVIPLPGFKPVKPTVYAGLFPLDAGDYDSLKQAVEQLALNDPSVTVTPDSSPALGLGWRIGFLGVLHMEASVFSSRLEQEYGANVVLTAPNVEFRAVIRDNETIRKKRYEGKKEIRILDPSKFPDPCDVERFLEPMVKLTMLIPSEHMGAVNAMCAAARGRRGETQSIDERRLALTWRMPLAEIVVDFFERLKRITSGYVSFDYELDGHDETDLVKMSISINGALINEFSQIIPAPMLRERAKLIVSRLKKVTPTGMMREWRKHSERGQSLKEIPRQQFEVVLRATVGNSSKAVTQAIIPPMRKDFTQLLKGNFGGGGMERLNKKLSHQKKGKERMKLIGRVQIPKEAFINVLRN</sequence>
<name>A0A183UFN4_TOXCA</name>
<dbReference type="WBParaSite" id="TCNE_0000730401-mRNA-1">
    <property type="protein sequence ID" value="TCNE_0000730401-mRNA-1"/>
    <property type="gene ID" value="TCNE_0000730401"/>
</dbReference>
<dbReference type="PROSITE" id="PS51722">
    <property type="entry name" value="G_TR_2"/>
    <property type="match status" value="1"/>
</dbReference>
<dbReference type="GO" id="GO:0097177">
    <property type="term" value="F:mitochondrial ribosome binding"/>
    <property type="evidence" value="ECO:0007669"/>
    <property type="project" value="TreeGrafter"/>
</dbReference>
<dbReference type="CDD" id="cd16260">
    <property type="entry name" value="EF4_III"/>
    <property type="match status" value="1"/>
</dbReference>
<feature type="binding site" evidence="8">
    <location>
        <begin position="56"/>
        <end position="63"/>
    </location>
    <ligand>
        <name>GTP</name>
        <dbReference type="ChEBI" id="CHEBI:37565"/>
    </ligand>
</feature>
<keyword evidence="4 8" id="KW-0378">Hydrolase</keyword>
<dbReference type="EMBL" id="UYWY01019655">
    <property type="protein sequence ID" value="VDM38625.1"/>
    <property type="molecule type" value="Genomic_DNA"/>
</dbReference>
<dbReference type="InterPro" id="IPR035647">
    <property type="entry name" value="EFG_III/V"/>
</dbReference>
<dbReference type="Gene3D" id="3.30.70.240">
    <property type="match status" value="1"/>
</dbReference>
<dbReference type="InterPro" id="IPR035654">
    <property type="entry name" value="LepA_IV"/>
</dbReference>
<comment type="similarity">
    <text evidence="8">Belongs to the GTP-binding elongation factor family. LepA subfamily.</text>
</comment>
<dbReference type="CDD" id="cd03709">
    <property type="entry name" value="lepA_C"/>
    <property type="match status" value="1"/>
</dbReference>
<dbReference type="SUPFAM" id="SSF52540">
    <property type="entry name" value="P-loop containing nucleoside triphosphate hydrolases"/>
    <property type="match status" value="1"/>
</dbReference>
<dbReference type="Pfam" id="PF03144">
    <property type="entry name" value="GTP_EFTU_D2"/>
    <property type="match status" value="1"/>
</dbReference>
<dbReference type="Pfam" id="PF00009">
    <property type="entry name" value="GTP_EFTU"/>
    <property type="match status" value="1"/>
</dbReference>
<dbReference type="GO" id="GO:0005525">
    <property type="term" value="F:GTP binding"/>
    <property type="evidence" value="ECO:0007669"/>
    <property type="project" value="UniProtKB-UniRule"/>
</dbReference>
<keyword evidence="5 8" id="KW-0496">Mitochondrion</keyword>
<dbReference type="FunFam" id="3.30.70.870:FF:000004">
    <property type="entry name" value="Translation factor GUF1, mitochondrial"/>
    <property type="match status" value="1"/>
</dbReference>
<evidence type="ECO:0000313" key="11">
    <source>
        <dbReference type="Proteomes" id="UP000050794"/>
    </source>
</evidence>
<dbReference type="PRINTS" id="PR00315">
    <property type="entry name" value="ELONGATNFCT"/>
</dbReference>
<evidence type="ECO:0000259" key="9">
    <source>
        <dbReference type="PROSITE" id="PS51722"/>
    </source>
</evidence>
<dbReference type="InterPro" id="IPR000795">
    <property type="entry name" value="T_Tr_GTP-bd_dom"/>
</dbReference>
<keyword evidence="7 8" id="KW-0472">Membrane</keyword>
<evidence type="ECO:0000256" key="3">
    <source>
        <dbReference type="ARBA" id="ARBA00022792"/>
    </source>
</evidence>
<dbReference type="Pfam" id="PF00679">
    <property type="entry name" value="EFG_C"/>
    <property type="match status" value="1"/>
</dbReference>
<keyword evidence="2 8" id="KW-0547">Nucleotide-binding</keyword>
<dbReference type="PANTHER" id="PTHR43512">
    <property type="entry name" value="TRANSLATION FACTOR GUF1-RELATED"/>
    <property type="match status" value="1"/>
</dbReference>
<evidence type="ECO:0000313" key="10">
    <source>
        <dbReference type="EMBL" id="VDM38625.1"/>
    </source>
</evidence>
<evidence type="ECO:0000256" key="7">
    <source>
        <dbReference type="ARBA" id="ARBA00023136"/>
    </source>
</evidence>
<keyword evidence="6 8" id="KW-0342">GTP-binding</keyword>
<dbReference type="GO" id="GO:0006412">
    <property type="term" value="P:translation"/>
    <property type="evidence" value="ECO:0007669"/>
    <property type="project" value="UniProtKB-KW"/>
</dbReference>
<dbReference type="SUPFAM" id="SSF50447">
    <property type="entry name" value="Translation proteins"/>
    <property type="match status" value="1"/>
</dbReference>
<dbReference type="InterPro" id="IPR031157">
    <property type="entry name" value="G_TR_CS"/>
</dbReference>
<dbReference type="FunFam" id="3.40.50.300:FF:000078">
    <property type="entry name" value="Elongation factor 4"/>
    <property type="match status" value="1"/>
</dbReference>
<reference evidence="12" key="1">
    <citation type="submission" date="2016-06" db="UniProtKB">
        <authorList>
            <consortium name="WormBaseParasite"/>
        </authorList>
    </citation>
    <scope>IDENTIFICATION</scope>
</reference>
<dbReference type="InterPro" id="IPR027417">
    <property type="entry name" value="P-loop_NTPase"/>
</dbReference>
<dbReference type="InterPro" id="IPR004161">
    <property type="entry name" value="EFTu-like_2"/>
</dbReference>
<dbReference type="Gene3D" id="3.30.70.870">
    <property type="entry name" value="Elongation Factor G (Translational Gtpase), domain 3"/>
    <property type="match status" value="1"/>
</dbReference>
<dbReference type="Gene3D" id="3.40.50.300">
    <property type="entry name" value="P-loop containing nucleotide triphosphate hydrolases"/>
    <property type="match status" value="1"/>
</dbReference>
<evidence type="ECO:0000256" key="2">
    <source>
        <dbReference type="ARBA" id="ARBA00022741"/>
    </source>
</evidence>
<comment type="function">
    <text evidence="8">Promotes mitochondrial protein synthesis. May act as a fidelity factor of the translation reaction, by catalyzing a one-codon backward translocation of tRNAs on improperly translocated ribosomes. Binds to mitochondrial ribosomes in a GTP-dependent manner.</text>
</comment>
<protein>
    <recommendedName>
        <fullName evidence="8">Translation factor GUF1 homolog, mitochondrial</fullName>
        <ecNumber evidence="8">3.6.5.n1</ecNumber>
    </recommendedName>
    <alternativeName>
        <fullName evidence="8">Elongation factor 4 homolog</fullName>
        <shortName evidence="8">EF-4</shortName>
    </alternativeName>
    <alternativeName>
        <fullName evidence="8">GTPase GUF1 homolog</fullName>
    </alternativeName>
    <alternativeName>
        <fullName evidence="8">Ribosomal back-translocase</fullName>
    </alternativeName>
</protein>
<dbReference type="EC" id="3.6.5.n1" evidence="8"/>
<keyword evidence="3 8" id="KW-0999">Mitochondrion inner membrane</keyword>
<reference evidence="10 11" key="2">
    <citation type="submission" date="2018-11" db="EMBL/GenBank/DDBJ databases">
        <authorList>
            <consortium name="Pathogen Informatics"/>
        </authorList>
    </citation>
    <scope>NUCLEOTIDE SEQUENCE [LARGE SCALE GENOMIC DNA]</scope>
</reference>
<dbReference type="InterPro" id="IPR013842">
    <property type="entry name" value="LepA_CTD"/>
</dbReference>
<comment type="caution">
    <text evidence="8">Lacks conserved residue(s) required for the propagation of feature annotation.</text>
</comment>
<evidence type="ECO:0000256" key="1">
    <source>
        <dbReference type="ARBA" id="ARBA00005454"/>
    </source>
</evidence>
<feature type="domain" description="Tr-type G" evidence="9">
    <location>
        <begin position="47"/>
        <end position="223"/>
    </location>
</feature>
<dbReference type="Pfam" id="PF06421">
    <property type="entry name" value="LepA_C"/>
    <property type="match status" value="1"/>
</dbReference>
<dbReference type="InterPro" id="IPR005225">
    <property type="entry name" value="Small_GTP-bd"/>
</dbReference>
<comment type="subcellular location">
    <subcellularLocation>
        <location evidence="8">Mitochondrion inner membrane</location>
        <topology evidence="8">Peripheral membrane protein</topology>
        <orientation evidence="8">Matrix side</orientation>
    </subcellularLocation>
</comment>
<evidence type="ECO:0000256" key="5">
    <source>
        <dbReference type="ARBA" id="ARBA00023128"/>
    </source>
</evidence>
<feature type="binding site" evidence="8">
    <location>
        <begin position="116"/>
        <end position="120"/>
    </location>
    <ligand>
        <name>GTP</name>
        <dbReference type="ChEBI" id="CHEBI:37565"/>
    </ligand>
</feature>
<dbReference type="NCBIfam" id="TIGR01393">
    <property type="entry name" value="lepA"/>
    <property type="match status" value="1"/>
</dbReference>
<dbReference type="InterPro" id="IPR000640">
    <property type="entry name" value="EFG_V-like"/>
</dbReference>
<dbReference type="HAMAP" id="MF_00071">
    <property type="entry name" value="LepA"/>
    <property type="match status" value="1"/>
</dbReference>
<dbReference type="InterPro" id="IPR006297">
    <property type="entry name" value="EF-4"/>
</dbReference>
<proteinExistence type="inferred from homology"/>
<dbReference type="InterPro" id="IPR009000">
    <property type="entry name" value="Transl_B-barrel_sf"/>
</dbReference>
<dbReference type="FunFam" id="2.40.30.10:FF:000015">
    <property type="entry name" value="Translation factor GUF1, mitochondrial"/>
    <property type="match status" value="1"/>
</dbReference>
<dbReference type="InterPro" id="IPR038363">
    <property type="entry name" value="LepA_C_sf"/>
</dbReference>
<evidence type="ECO:0000256" key="4">
    <source>
        <dbReference type="ARBA" id="ARBA00022801"/>
    </source>
</evidence>
<dbReference type="PROSITE" id="PS00301">
    <property type="entry name" value="G_TR_1"/>
    <property type="match status" value="1"/>
</dbReference>
<dbReference type="GO" id="GO:0005743">
    <property type="term" value="C:mitochondrial inner membrane"/>
    <property type="evidence" value="ECO:0007669"/>
    <property type="project" value="UniProtKB-SubCell"/>
</dbReference>
<dbReference type="GO" id="GO:0045727">
    <property type="term" value="P:positive regulation of translation"/>
    <property type="evidence" value="ECO:0007669"/>
    <property type="project" value="UniProtKB-UniRule"/>
</dbReference>
<dbReference type="Gene3D" id="3.30.70.2570">
    <property type="entry name" value="Elongation factor 4, C-terminal domain"/>
    <property type="match status" value="2"/>
</dbReference>
<accession>A0A183UFN4</accession>